<dbReference type="Gene3D" id="3.40.50.300">
    <property type="entry name" value="P-loop containing nucleotide triphosphate hydrolases"/>
    <property type="match status" value="1"/>
</dbReference>
<dbReference type="CDD" id="cd03109">
    <property type="entry name" value="DTBS"/>
    <property type="match status" value="1"/>
</dbReference>
<dbReference type="Proteomes" id="UP000002430">
    <property type="component" value="Chromosome"/>
</dbReference>
<dbReference type="NCBIfam" id="NF004167">
    <property type="entry name" value="PRK05632.1"/>
    <property type="match status" value="1"/>
</dbReference>
<evidence type="ECO:0000256" key="4">
    <source>
        <dbReference type="ARBA" id="ARBA00009786"/>
    </source>
</evidence>
<dbReference type="SUPFAM" id="SSF53659">
    <property type="entry name" value="Isocitrate/Isopropylmalate dehydrogenase-like"/>
    <property type="match status" value="1"/>
</dbReference>
<dbReference type="Gene3D" id="3.40.50.10950">
    <property type="match status" value="1"/>
</dbReference>
<dbReference type="Gene3D" id="3.40.1390.20">
    <property type="entry name" value="HprK N-terminal domain-like"/>
    <property type="match status" value="1"/>
</dbReference>
<feature type="domain" description="Phosphate acetyl/butaryl transferase" evidence="13">
    <location>
        <begin position="376"/>
        <end position="693"/>
    </location>
</feature>
<proteinExistence type="inferred from homology"/>
<evidence type="ECO:0000256" key="8">
    <source>
        <dbReference type="ARBA" id="ARBA00022490"/>
    </source>
</evidence>
<dbReference type="Pfam" id="PF01515">
    <property type="entry name" value="PTA_PTB"/>
    <property type="match status" value="1"/>
</dbReference>
<dbReference type="InterPro" id="IPR016475">
    <property type="entry name" value="P-Actrans_bac"/>
</dbReference>
<evidence type="ECO:0000256" key="10">
    <source>
        <dbReference type="ARBA" id="ARBA00023315"/>
    </source>
</evidence>
<dbReference type="SUPFAM" id="SSF52540">
    <property type="entry name" value="P-loop containing nucleoside triphosphate hydrolases"/>
    <property type="match status" value="1"/>
</dbReference>
<dbReference type="PANTHER" id="PTHR43356:SF3">
    <property type="entry name" value="PHOSPHATE ACETYLTRANSFERASE"/>
    <property type="match status" value="1"/>
</dbReference>
<dbReference type="EMBL" id="AM180252">
    <property type="protein sequence ID" value="CAJ54335.1"/>
    <property type="molecule type" value="Genomic_DNA"/>
</dbReference>
<dbReference type="EC" id="2.3.1.8" evidence="6 12"/>
<feature type="domain" description="DRTGG" evidence="14">
    <location>
        <begin position="217"/>
        <end position="330"/>
    </location>
</feature>
<comment type="catalytic activity">
    <reaction evidence="12">
        <text>acetyl-CoA + phosphate = acetyl phosphate + CoA</text>
        <dbReference type="Rhea" id="RHEA:19521"/>
        <dbReference type="ChEBI" id="CHEBI:22191"/>
        <dbReference type="ChEBI" id="CHEBI:43474"/>
        <dbReference type="ChEBI" id="CHEBI:57287"/>
        <dbReference type="ChEBI" id="CHEBI:57288"/>
        <dbReference type="EC" id="2.3.1.8"/>
    </reaction>
</comment>
<comment type="function">
    <text evidence="12">Involved in acetate metabolism.</text>
</comment>
<dbReference type="STRING" id="363253.LI0279"/>
<dbReference type="Gene3D" id="3.40.50.10750">
    <property type="entry name" value="Isocitrate/Isopropylmalate dehydrogenase-like"/>
    <property type="match status" value="1"/>
</dbReference>
<gene>
    <name evidence="15" type="primary">pta</name>
    <name evidence="15" type="ordered locus">LI0279</name>
</gene>
<dbReference type="FunFam" id="3.40.50.10750:FF:000001">
    <property type="entry name" value="Phosphate acetyltransferase"/>
    <property type="match status" value="1"/>
</dbReference>
<dbReference type="eggNOG" id="COG0857">
    <property type="taxonomic scope" value="Bacteria"/>
</dbReference>
<dbReference type="InterPro" id="IPR028979">
    <property type="entry name" value="Ser_kin/Pase_Hpr-like_N_sf"/>
</dbReference>
<comment type="domain">
    <text evidence="12">The N-terminal region seems to be important for proper quaternary structure. The C-terminal region contains the substrate-binding site.</text>
</comment>
<dbReference type="SUPFAM" id="SSF75138">
    <property type="entry name" value="HprK N-terminal domain-like"/>
    <property type="match status" value="1"/>
</dbReference>
<reference evidence="15 16" key="1">
    <citation type="submission" date="2005-11" db="EMBL/GenBank/DDBJ databases">
        <title>The complete genome sequence of Lawsonia intracellularis: the causative agent of proliferative enteropathy.</title>
        <authorList>
            <person name="Kaur K."/>
            <person name="Zhang Q."/>
            <person name="Beckler D."/>
            <person name="Munir S."/>
            <person name="Li L."/>
            <person name="Kinsley K."/>
            <person name="Herron L."/>
            <person name="Peterson A."/>
            <person name="May B."/>
            <person name="Singh S."/>
            <person name="Gebhart C."/>
            <person name="Kapur V."/>
        </authorList>
    </citation>
    <scope>NUCLEOTIDE SEQUENCE [LARGE SCALE GENOMIC DNA]</scope>
    <source>
        <strain evidence="15 16">PHE/MN1-00</strain>
    </source>
</reference>
<dbReference type="InterPro" id="IPR027417">
    <property type="entry name" value="P-loop_NTPase"/>
</dbReference>
<dbReference type="Pfam" id="PF13500">
    <property type="entry name" value="AAA_26"/>
    <property type="match status" value="1"/>
</dbReference>
<dbReference type="HOGENOM" id="CLU_019723_3_0_7"/>
<keyword evidence="8 12" id="KW-0963">Cytoplasm</keyword>
<comment type="subcellular location">
    <subcellularLocation>
        <location evidence="1 12">Cytoplasm</location>
    </subcellularLocation>
</comment>
<dbReference type="OrthoDB" id="9808984at2"/>
<evidence type="ECO:0000256" key="5">
    <source>
        <dbReference type="ARBA" id="ARBA00011643"/>
    </source>
</evidence>
<dbReference type="InterPro" id="IPR042113">
    <property type="entry name" value="P_AcTrfase_dom1"/>
</dbReference>
<evidence type="ECO:0000256" key="7">
    <source>
        <dbReference type="ARBA" id="ARBA00021528"/>
    </source>
</evidence>
<evidence type="ECO:0000313" key="15">
    <source>
        <dbReference type="EMBL" id="CAJ54335.1"/>
    </source>
</evidence>
<dbReference type="KEGG" id="lip:LI0279"/>
<evidence type="ECO:0000259" key="13">
    <source>
        <dbReference type="Pfam" id="PF01515"/>
    </source>
</evidence>
<evidence type="ECO:0000256" key="1">
    <source>
        <dbReference type="ARBA" id="ARBA00004496"/>
    </source>
</evidence>
<evidence type="ECO:0000256" key="6">
    <source>
        <dbReference type="ARBA" id="ARBA00012707"/>
    </source>
</evidence>
<evidence type="ECO:0000256" key="9">
    <source>
        <dbReference type="ARBA" id="ARBA00022679"/>
    </source>
</evidence>
<dbReference type="InterPro" id="IPR042112">
    <property type="entry name" value="P_AcTrfase_dom2"/>
</dbReference>
<comment type="similarity">
    <text evidence="3 12">In the C-terminal section; belongs to the phosphate acetyltransferase and butyryltransferase family.</text>
</comment>
<dbReference type="PIRSF" id="PIRSF006107">
    <property type="entry name" value="PhpActrans_proteobac"/>
    <property type="match status" value="1"/>
</dbReference>
<dbReference type="PANTHER" id="PTHR43356">
    <property type="entry name" value="PHOSPHATE ACETYLTRANSFERASE"/>
    <property type="match status" value="1"/>
</dbReference>
<keyword evidence="9 12" id="KW-0808">Transferase</keyword>
<dbReference type="GO" id="GO:0005737">
    <property type="term" value="C:cytoplasm"/>
    <property type="evidence" value="ECO:0007669"/>
    <property type="project" value="UniProtKB-SubCell"/>
</dbReference>
<comment type="subunit">
    <text evidence="5">Homohexamer.</text>
</comment>
<evidence type="ECO:0000259" key="14">
    <source>
        <dbReference type="Pfam" id="PF07085"/>
    </source>
</evidence>
<name>Q1MRP1_LAWIP</name>
<comment type="similarity">
    <text evidence="4 12">In the N-terminal section; belongs to the CobB/CobQ family.</text>
</comment>
<dbReference type="Pfam" id="PF07085">
    <property type="entry name" value="DRTGG"/>
    <property type="match status" value="1"/>
</dbReference>
<dbReference type="InterPro" id="IPR010766">
    <property type="entry name" value="DRTGG"/>
</dbReference>
<dbReference type="InterPro" id="IPR002505">
    <property type="entry name" value="PTA_PTB"/>
</dbReference>
<sequence length="706" mass="77859">MANKLYITATEKRSGKSAVTLGMMQLLMRHIRSVAFFRPIIANIDPNKKDHDINLILTTFNIAMPYEDTYACSFKEARTLIAEQKSPVLIEKIIQKYKHLEDNYDFILCEGTDYLSNDSAFEFELNIDIAANLNMPLAVIVNGKNKSIEDLISSTVTSSELIFDKGQDIACLFINKTTLAIPELENCKKAISTAIGSQVPIAMFPNNSVLSRPTVSDIKRWMKAEVIYGEECLNNSVEDYIITTMQPNNFLDQLQQGLLIITSADRSDIVLASLASRLSMTYPDIAGIILTGKFELSSHITRLINGWQSVPVPILTVSQNSYQAIMTLSELYGKINVSDTRKIHIALAIFEQHADSNAITQRVIERTSDKVSPKMFEFKLIEQARRHKMRIVLPEGTEDRILKAAEVLSQREVADITLLGDIPTIHKKISDLGLSLHNVQLIQPNQNHALFENYVQTYYELRKHKGITLDDARDWMNDTTYFGTMMVYKNDVDGMVSGATNTTAHTVRPAFEIIKTKPGASIVSSVFLMCMKDRILVFGDCAVNPNPTAEQLADIAISSAQTAHVFGIPVRVAMLSYSTGTSGKGIDVDIVSEATKIAHEKAPHLILDGPIQYDAAIDPDVAKTKAPTSVVAGKATVFIFPDLNTGNNTYKAVQRAAGAIAIGPILQGLKKPVNDLSRGCTVTDIINTVTITAIQAQAEQGLITID</sequence>
<evidence type="ECO:0000256" key="2">
    <source>
        <dbReference type="ARBA" id="ARBA00004989"/>
    </source>
</evidence>
<evidence type="ECO:0000256" key="12">
    <source>
        <dbReference type="PIRNR" id="PIRNR006107"/>
    </source>
</evidence>
<dbReference type="InterPro" id="IPR050500">
    <property type="entry name" value="Phos_Acetyltrans/Butyryltrans"/>
</dbReference>
<dbReference type="UniPathway" id="UPA00340">
    <property type="reaction ID" value="UER00459"/>
</dbReference>
<comment type="pathway">
    <text evidence="2 12">Metabolic intermediate biosynthesis; acetyl-CoA biosynthesis; acetyl-CoA from acetate: step 2/2.</text>
</comment>
<dbReference type="InterPro" id="IPR004614">
    <property type="entry name" value="P_AcTrfase"/>
</dbReference>
<protein>
    <recommendedName>
        <fullName evidence="7 12">Phosphate acetyltransferase</fullName>
        <ecNumber evidence="6 12">2.3.1.8</ecNumber>
    </recommendedName>
    <alternativeName>
        <fullName evidence="11 12">Phosphotransacetylase</fullName>
    </alternativeName>
</protein>
<evidence type="ECO:0000313" key="16">
    <source>
        <dbReference type="Proteomes" id="UP000002430"/>
    </source>
</evidence>
<keyword evidence="16" id="KW-1185">Reference proteome</keyword>
<dbReference type="NCBIfam" id="TIGR00651">
    <property type="entry name" value="pta"/>
    <property type="match status" value="1"/>
</dbReference>
<organism evidence="15 16">
    <name type="scientific">Lawsonia intracellularis (strain PHE/MN1-00)</name>
    <dbReference type="NCBI Taxonomy" id="363253"/>
    <lineage>
        <taxon>Bacteria</taxon>
        <taxon>Pseudomonadati</taxon>
        <taxon>Thermodesulfobacteriota</taxon>
        <taxon>Desulfovibrionia</taxon>
        <taxon>Desulfovibrionales</taxon>
        <taxon>Desulfovibrionaceae</taxon>
        <taxon>Lawsonia</taxon>
    </lineage>
</organism>
<dbReference type="RefSeq" id="WP_011526364.1">
    <property type="nucleotide sequence ID" value="NC_008011.1"/>
</dbReference>
<dbReference type="GO" id="GO:0006085">
    <property type="term" value="P:acetyl-CoA biosynthetic process"/>
    <property type="evidence" value="ECO:0007669"/>
    <property type="project" value="UniProtKB-UniPathway"/>
</dbReference>
<evidence type="ECO:0000256" key="3">
    <source>
        <dbReference type="ARBA" id="ARBA00008756"/>
    </source>
</evidence>
<dbReference type="NCBIfam" id="NF007233">
    <property type="entry name" value="PRK09653.1"/>
    <property type="match status" value="1"/>
</dbReference>
<evidence type="ECO:0000256" key="11">
    <source>
        <dbReference type="ARBA" id="ARBA00031108"/>
    </source>
</evidence>
<dbReference type="eggNOG" id="COG0280">
    <property type="taxonomic scope" value="Bacteria"/>
</dbReference>
<dbReference type="GO" id="GO:0008959">
    <property type="term" value="F:phosphate acetyltransferase activity"/>
    <property type="evidence" value="ECO:0007669"/>
    <property type="project" value="UniProtKB-EC"/>
</dbReference>
<dbReference type="AlphaFoldDB" id="Q1MRP1"/>
<keyword evidence="10 12" id="KW-0012">Acyltransferase</keyword>
<accession>Q1MRP1</accession>